<accession>A0A8J7P5U7</accession>
<keyword evidence="4" id="KW-1185">Reference proteome</keyword>
<keyword evidence="1" id="KW-0863">Zinc-finger</keyword>
<keyword evidence="1" id="KW-0479">Metal-binding</keyword>
<sequence length="156" mass="17875">MQVRKEEAPLNLFSFEPWFAGNVQRVTVFVPDPFVSEEDIAGYLKKYGILHGTGTKEQDWEGVWTGKRTYWISLFRDVRSPDGLSHPPGYFGIGSETGSLVYPGQPITCRRCWQFGHYARECKCKRCARCGLQTHAEKDCVQCFFCGEYGHVYRAC</sequence>
<dbReference type="EMBL" id="JAAWVO010067056">
    <property type="protein sequence ID" value="MBN3323701.1"/>
    <property type="molecule type" value="Genomic_DNA"/>
</dbReference>
<dbReference type="PANTHER" id="PTHR46486:SF1">
    <property type="entry name" value="CCHC-TYPE DOMAIN-CONTAINING PROTEIN"/>
    <property type="match status" value="1"/>
</dbReference>
<evidence type="ECO:0000313" key="4">
    <source>
        <dbReference type="Proteomes" id="UP000736164"/>
    </source>
</evidence>
<protein>
    <submittedName>
        <fullName evidence="3">ZCHC3 protein</fullName>
    </submittedName>
</protein>
<feature type="non-terminal residue" evidence="3">
    <location>
        <position position="1"/>
    </location>
</feature>
<proteinExistence type="predicted"/>
<comment type="caution">
    <text evidence="3">The sequence shown here is derived from an EMBL/GenBank/DDBJ whole genome shotgun (WGS) entry which is preliminary data.</text>
</comment>
<reference evidence="3" key="1">
    <citation type="journal article" date="2021" name="Cell">
        <title>Tracing the genetic footprints of vertebrate landing in non-teleost ray-finned fishes.</title>
        <authorList>
            <person name="Bi X."/>
            <person name="Wang K."/>
            <person name="Yang L."/>
            <person name="Pan H."/>
            <person name="Jiang H."/>
            <person name="Wei Q."/>
            <person name="Fang M."/>
            <person name="Yu H."/>
            <person name="Zhu C."/>
            <person name="Cai Y."/>
            <person name="He Y."/>
            <person name="Gan X."/>
            <person name="Zeng H."/>
            <person name="Yu D."/>
            <person name="Zhu Y."/>
            <person name="Jiang H."/>
            <person name="Qiu Q."/>
            <person name="Yang H."/>
            <person name="Zhang Y.E."/>
            <person name="Wang W."/>
            <person name="Zhu M."/>
            <person name="He S."/>
            <person name="Zhang G."/>
        </authorList>
    </citation>
    <scope>NUCLEOTIDE SEQUENCE</scope>
    <source>
        <strain evidence="3">Allg_001</strain>
    </source>
</reference>
<dbReference type="SUPFAM" id="SSF57756">
    <property type="entry name" value="Retrovirus zinc finger-like domains"/>
    <property type="match status" value="1"/>
</dbReference>
<dbReference type="Pfam" id="PF23058">
    <property type="entry name" value="RBD_ZCCHC3_2nd"/>
    <property type="match status" value="1"/>
</dbReference>
<dbReference type="InterPro" id="IPR057811">
    <property type="entry name" value="RBD_ZCCHC3_2nd"/>
</dbReference>
<feature type="domain" description="CCHC-type" evidence="2">
    <location>
        <begin position="109"/>
        <end position="123"/>
    </location>
</feature>
<dbReference type="Gene3D" id="4.10.60.10">
    <property type="entry name" value="Zinc finger, CCHC-type"/>
    <property type="match status" value="1"/>
</dbReference>
<dbReference type="GO" id="GO:0003676">
    <property type="term" value="F:nucleic acid binding"/>
    <property type="evidence" value="ECO:0007669"/>
    <property type="project" value="InterPro"/>
</dbReference>
<name>A0A8J7P5U7_ATRSP</name>
<evidence type="ECO:0000256" key="1">
    <source>
        <dbReference type="PROSITE-ProRule" id="PRU00047"/>
    </source>
</evidence>
<feature type="non-terminal residue" evidence="3">
    <location>
        <position position="156"/>
    </location>
</feature>
<dbReference type="AlphaFoldDB" id="A0A8J7P5U7"/>
<keyword evidence="1" id="KW-0862">Zinc</keyword>
<organism evidence="3 4">
    <name type="scientific">Atractosteus spatula</name>
    <name type="common">Alligator gar</name>
    <name type="synonym">Lepisosteus spatula</name>
    <dbReference type="NCBI Taxonomy" id="7917"/>
    <lineage>
        <taxon>Eukaryota</taxon>
        <taxon>Metazoa</taxon>
        <taxon>Chordata</taxon>
        <taxon>Craniata</taxon>
        <taxon>Vertebrata</taxon>
        <taxon>Euteleostomi</taxon>
        <taxon>Actinopterygii</taxon>
        <taxon>Neopterygii</taxon>
        <taxon>Holostei</taxon>
        <taxon>Semionotiformes</taxon>
        <taxon>Lepisosteidae</taxon>
        <taxon>Atractosteus</taxon>
    </lineage>
</organism>
<gene>
    <name evidence="3" type="primary">Zcchc3_16</name>
    <name evidence="3" type="ORF">GTO95_0003009</name>
</gene>
<dbReference type="PANTHER" id="PTHR46486">
    <property type="entry name" value="CCHC-TYPE DOMAIN-CONTAINING PROTEIN"/>
    <property type="match status" value="1"/>
</dbReference>
<dbReference type="InterPro" id="IPR001878">
    <property type="entry name" value="Znf_CCHC"/>
</dbReference>
<dbReference type="Proteomes" id="UP000736164">
    <property type="component" value="Unassembled WGS sequence"/>
</dbReference>
<dbReference type="InterPro" id="IPR036875">
    <property type="entry name" value="Znf_CCHC_sf"/>
</dbReference>
<evidence type="ECO:0000259" key="2">
    <source>
        <dbReference type="PROSITE" id="PS50158"/>
    </source>
</evidence>
<feature type="domain" description="CCHC-type" evidence="2">
    <location>
        <begin position="143"/>
        <end position="156"/>
    </location>
</feature>
<evidence type="ECO:0000313" key="3">
    <source>
        <dbReference type="EMBL" id="MBN3323701.1"/>
    </source>
</evidence>
<dbReference type="PROSITE" id="PS50158">
    <property type="entry name" value="ZF_CCHC"/>
    <property type="match status" value="2"/>
</dbReference>
<dbReference type="GO" id="GO:0008270">
    <property type="term" value="F:zinc ion binding"/>
    <property type="evidence" value="ECO:0007669"/>
    <property type="project" value="UniProtKB-KW"/>
</dbReference>